<dbReference type="Pfam" id="PF03015">
    <property type="entry name" value="Sterile"/>
    <property type="match status" value="1"/>
</dbReference>
<dbReference type="GO" id="GO:0080019">
    <property type="term" value="F:alcohol-forming very long-chain fatty acyl-CoA reductase activity"/>
    <property type="evidence" value="ECO:0007669"/>
    <property type="project" value="InterPro"/>
</dbReference>
<evidence type="ECO:0000256" key="3">
    <source>
        <dbReference type="ARBA" id="ARBA00023098"/>
    </source>
</evidence>
<dbReference type="GO" id="GO:0102965">
    <property type="term" value="F:alcohol-forming long-chain fatty acyl-CoA reductase activity"/>
    <property type="evidence" value="ECO:0007669"/>
    <property type="project" value="UniProtKB-EC"/>
</dbReference>
<reference evidence="8" key="1">
    <citation type="submission" date="2025-08" db="UniProtKB">
        <authorList>
            <consortium name="RefSeq"/>
        </authorList>
    </citation>
    <scope>IDENTIFICATION</scope>
</reference>
<dbReference type="RefSeq" id="XP_036673844.3">
    <property type="nucleotide sequence ID" value="XM_036817949.3"/>
</dbReference>
<feature type="transmembrane region" description="Helical" evidence="4">
    <location>
        <begin position="342"/>
        <end position="371"/>
    </location>
</feature>
<gene>
    <name evidence="8" type="primary">LOC108015657</name>
</gene>
<dbReference type="EC" id="1.2.1.84" evidence="4"/>
<dbReference type="InterPro" id="IPR026055">
    <property type="entry name" value="FAR"/>
</dbReference>
<keyword evidence="4" id="KW-0812">Transmembrane</keyword>
<protein>
    <recommendedName>
        <fullName evidence="4">Fatty acyl-CoA reductase</fullName>
        <ecNumber evidence="4">1.2.1.84</ecNumber>
    </recommendedName>
</protein>
<keyword evidence="4" id="KW-0560">Oxidoreductase</keyword>
<comment type="catalytic activity">
    <reaction evidence="4">
        <text>a long-chain fatty acyl-CoA + 2 NADPH + 2 H(+) = a long-chain primary fatty alcohol + 2 NADP(+) + CoA</text>
        <dbReference type="Rhea" id="RHEA:52716"/>
        <dbReference type="ChEBI" id="CHEBI:15378"/>
        <dbReference type="ChEBI" id="CHEBI:57287"/>
        <dbReference type="ChEBI" id="CHEBI:57783"/>
        <dbReference type="ChEBI" id="CHEBI:58349"/>
        <dbReference type="ChEBI" id="CHEBI:77396"/>
        <dbReference type="ChEBI" id="CHEBI:83139"/>
        <dbReference type="EC" id="1.2.1.84"/>
    </reaction>
</comment>
<evidence type="ECO:0000313" key="7">
    <source>
        <dbReference type="Proteomes" id="UP001652628"/>
    </source>
</evidence>
<dbReference type="SUPFAM" id="SSF51735">
    <property type="entry name" value="NAD(P)-binding Rossmann-fold domains"/>
    <property type="match status" value="1"/>
</dbReference>
<proteinExistence type="inferred from homology"/>
<evidence type="ECO:0000256" key="4">
    <source>
        <dbReference type="RuleBase" id="RU363097"/>
    </source>
</evidence>
<dbReference type="CDD" id="cd09071">
    <property type="entry name" value="FAR_C"/>
    <property type="match status" value="1"/>
</dbReference>
<dbReference type="GO" id="GO:0035336">
    <property type="term" value="P:long-chain fatty-acyl-CoA metabolic process"/>
    <property type="evidence" value="ECO:0007669"/>
    <property type="project" value="TreeGrafter"/>
</dbReference>
<dbReference type="Proteomes" id="UP001652628">
    <property type="component" value="Chromosome 3"/>
</dbReference>
<keyword evidence="3 4" id="KW-0443">Lipid metabolism</keyword>
<evidence type="ECO:0000259" key="5">
    <source>
        <dbReference type="Pfam" id="PF03015"/>
    </source>
</evidence>
<dbReference type="Pfam" id="PF07993">
    <property type="entry name" value="NAD_binding_4"/>
    <property type="match status" value="1"/>
</dbReference>
<dbReference type="GeneID" id="108015657"/>
<dbReference type="CDD" id="cd05236">
    <property type="entry name" value="FAR-N_SDR_e"/>
    <property type="match status" value="1"/>
</dbReference>
<accession>A0AB40A8X2</accession>
<dbReference type="GO" id="GO:0005777">
    <property type="term" value="C:peroxisome"/>
    <property type="evidence" value="ECO:0007669"/>
    <property type="project" value="TreeGrafter"/>
</dbReference>
<keyword evidence="2 4" id="KW-0444">Lipid biosynthesis</keyword>
<feature type="domain" description="Thioester reductase (TE)" evidence="6">
    <location>
        <begin position="16"/>
        <end position="286"/>
    </location>
</feature>
<dbReference type="InterPro" id="IPR013120">
    <property type="entry name" value="FAR_NAD-bd"/>
</dbReference>
<comment type="function">
    <text evidence="4">Catalyzes the reduction of fatty acyl-CoA to fatty alcohols.</text>
</comment>
<evidence type="ECO:0000256" key="1">
    <source>
        <dbReference type="ARBA" id="ARBA00005928"/>
    </source>
</evidence>
<organism evidence="7 8">
    <name type="scientific">Drosophila suzukii</name>
    <name type="common">Spotted-wing drosophila fruit fly</name>
    <dbReference type="NCBI Taxonomy" id="28584"/>
    <lineage>
        <taxon>Eukaryota</taxon>
        <taxon>Metazoa</taxon>
        <taxon>Ecdysozoa</taxon>
        <taxon>Arthropoda</taxon>
        <taxon>Hexapoda</taxon>
        <taxon>Insecta</taxon>
        <taxon>Pterygota</taxon>
        <taxon>Neoptera</taxon>
        <taxon>Endopterygota</taxon>
        <taxon>Diptera</taxon>
        <taxon>Brachycera</taxon>
        <taxon>Muscomorpha</taxon>
        <taxon>Ephydroidea</taxon>
        <taxon>Drosophilidae</taxon>
        <taxon>Drosophila</taxon>
        <taxon>Sophophora</taxon>
    </lineage>
</organism>
<dbReference type="AlphaFoldDB" id="A0AB40A8X2"/>
<keyword evidence="4" id="KW-0472">Membrane</keyword>
<dbReference type="PANTHER" id="PTHR11011:SF60">
    <property type="entry name" value="FATTY ACYL-COA REDUCTASE-RELATED"/>
    <property type="match status" value="1"/>
</dbReference>
<comment type="similarity">
    <text evidence="1 4">Belongs to the fatty acyl-CoA reductase family.</text>
</comment>
<feature type="transmembrane region" description="Helical" evidence="4">
    <location>
        <begin position="474"/>
        <end position="495"/>
    </location>
</feature>
<dbReference type="PANTHER" id="PTHR11011">
    <property type="entry name" value="MALE STERILITY PROTEIN 2-RELATED"/>
    <property type="match status" value="1"/>
</dbReference>
<keyword evidence="4" id="KW-1133">Transmembrane helix</keyword>
<dbReference type="InterPro" id="IPR033640">
    <property type="entry name" value="FAR_C"/>
</dbReference>
<keyword evidence="7" id="KW-1185">Reference proteome</keyword>
<dbReference type="InterPro" id="IPR036291">
    <property type="entry name" value="NAD(P)-bd_dom_sf"/>
</dbReference>
<feature type="domain" description="Fatty acyl-CoA reductase C-terminal" evidence="5">
    <location>
        <begin position="363"/>
        <end position="455"/>
    </location>
</feature>
<evidence type="ECO:0000256" key="2">
    <source>
        <dbReference type="ARBA" id="ARBA00022516"/>
    </source>
</evidence>
<evidence type="ECO:0000259" key="6">
    <source>
        <dbReference type="Pfam" id="PF07993"/>
    </source>
</evidence>
<evidence type="ECO:0000313" key="8">
    <source>
        <dbReference type="RefSeq" id="XP_036673844.3"/>
    </source>
</evidence>
<sequence length="499" mass="55970">MDSGIQGFFKNKTVFLTGGTGFLGKVVTEKLLRTTEVTRIYSLIRPKRGVPIKDRITTWEKDPVFEVLLRTKPDALQRVCPIAGDCLEPDLGISEHDRRILTAEVHVVIHGAATVRFDEVLHLALTINVRATRLMLQLAKQMTNLVSYVHVSTAYSNCVISDIAERFYPEHLHSGSDNILALGDLVSNELLDKITPALVGSYPNTYTYTKALAEDVILREAGNLPLCIFRPAIIMSTYKEPLNGWVDNLFGPMALCFGGARGIMRVTTVDRDAKIGIVPADYCVNVALACAWRTAEKSVKNGKVMKPPIYAFAPSENNLVSYGSFINTSVKYRDIIPLTKMLWYPFVLCISNASLFPLAAFFLHTLPGYLVDMLLRLKGRKPILVNLYRKIHKNIAVLGPFSSTTWNFDTSNTKELRQAMSQEDLKLYDFDMEHLDWEDYFKTAMYGVRLYIGKEQPTAESIAKGLKLGKRLKVIHYAFVSSLVSVASYVLWSLAKLLV</sequence>
<dbReference type="Gene3D" id="3.40.50.720">
    <property type="entry name" value="NAD(P)-binding Rossmann-like Domain"/>
    <property type="match status" value="1"/>
</dbReference>
<name>A0AB40A8X2_DROSZ</name>
<dbReference type="GO" id="GO:0016020">
    <property type="term" value="C:membrane"/>
    <property type="evidence" value="ECO:0007669"/>
    <property type="project" value="UniProtKB-SubCell"/>
</dbReference>
<keyword evidence="4" id="KW-0521">NADP</keyword>